<reference evidence="3" key="2">
    <citation type="submission" date="2020-04" db="EMBL/GenBank/DDBJ databases">
        <authorList>
            <consortium name="NCBI Genome Project"/>
        </authorList>
    </citation>
    <scope>NUCLEOTIDE SEQUENCE</scope>
    <source>
        <strain evidence="3">CBS 781.70</strain>
    </source>
</reference>
<dbReference type="EMBL" id="ML975162">
    <property type="protein sequence ID" value="KAF1811196.1"/>
    <property type="molecule type" value="Genomic_DNA"/>
</dbReference>
<reference evidence="3" key="3">
    <citation type="submission" date="2025-04" db="UniProtKB">
        <authorList>
            <consortium name="RefSeq"/>
        </authorList>
    </citation>
    <scope>IDENTIFICATION</scope>
    <source>
        <strain evidence="3">CBS 781.70</strain>
    </source>
</reference>
<organism evidence="1">
    <name type="scientific">Eremomyces bilateralis CBS 781.70</name>
    <dbReference type="NCBI Taxonomy" id="1392243"/>
    <lineage>
        <taxon>Eukaryota</taxon>
        <taxon>Fungi</taxon>
        <taxon>Dikarya</taxon>
        <taxon>Ascomycota</taxon>
        <taxon>Pezizomycotina</taxon>
        <taxon>Dothideomycetes</taxon>
        <taxon>Dothideomycetes incertae sedis</taxon>
        <taxon>Eremomycetales</taxon>
        <taxon>Eremomycetaceae</taxon>
        <taxon>Eremomyces</taxon>
    </lineage>
</organism>
<protein>
    <submittedName>
        <fullName evidence="1 3">Uncharacterized protein</fullName>
    </submittedName>
</protein>
<accession>A0A6G1FZU0</accession>
<evidence type="ECO:0000313" key="1">
    <source>
        <dbReference type="EMBL" id="KAF1811196.1"/>
    </source>
</evidence>
<evidence type="ECO:0000313" key="2">
    <source>
        <dbReference type="Proteomes" id="UP000504638"/>
    </source>
</evidence>
<dbReference type="GeneID" id="54423704"/>
<name>A0A6G1FZU0_9PEZI</name>
<evidence type="ECO:0000313" key="3">
    <source>
        <dbReference type="RefSeq" id="XP_033532827.1"/>
    </source>
</evidence>
<reference evidence="1 3" key="1">
    <citation type="submission" date="2020-01" db="EMBL/GenBank/DDBJ databases">
        <authorList>
            <consortium name="DOE Joint Genome Institute"/>
            <person name="Haridas S."/>
            <person name="Albert R."/>
            <person name="Binder M."/>
            <person name="Bloem J."/>
            <person name="Labutti K."/>
            <person name="Salamov A."/>
            <person name="Andreopoulos B."/>
            <person name="Baker S.E."/>
            <person name="Barry K."/>
            <person name="Bills G."/>
            <person name="Bluhm B.H."/>
            <person name="Cannon C."/>
            <person name="Castanera R."/>
            <person name="Culley D.E."/>
            <person name="Daum C."/>
            <person name="Ezra D."/>
            <person name="Gonzalez J.B."/>
            <person name="Henrissat B."/>
            <person name="Kuo A."/>
            <person name="Liang C."/>
            <person name="Lipzen A."/>
            <person name="Lutzoni F."/>
            <person name="Magnuson J."/>
            <person name="Mondo S."/>
            <person name="Nolan M."/>
            <person name="Ohm R."/>
            <person name="Pangilinan J."/>
            <person name="Park H.-J."/>
            <person name="Ramirez L."/>
            <person name="Alfaro M."/>
            <person name="Sun H."/>
            <person name="Tritt A."/>
            <person name="Yoshinaga Y."/>
            <person name="Zwiers L.-H."/>
            <person name="Turgeon B.G."/>
            <person name="Goodwin S.B."/>
            <person name="Spatafora J.W."/>
            <person name="Crous P.W."/>
            <person name="Grigoriev I.V."/>
        </authorList>
    </citation>
    <scope>NUCLEOTIDE SEQUENCE</scope>
    <source>
        <strain evidence="1 3">CBS 781.70</strain>
    </source>
</reference>
<dbReference type="RefSeq" id="XP_033532827.1">
    <property type="nucleotide sequence ID" value="XM_033683134.1"/>
</dbReference>
<sequence length="90" mass="10332">MRPRGEINEGVRDMSGKKDETLGQVLSTEILQTSNRRYLKLEVEEFKQMNMQHSRSISYLDLTESLNSSTQNSNRTASTVSWVAILHRTT</sequence>
<keyword evidence="2" id="KW-1185">Reference proteome</keyword>
<dbReference type="Proteomes" id="UP000504638">
    <property type="component" value="Unplaced"/>
</dbReference>
<dbReference type="AlphaFoldDB" id="A0A6G1FZU0"/>
<gene>
    <name evidence="1 3" type="ORF">P152DRAFT_63867</name>
</gene>
<proteinExistence type="predicted"/>